<protein>
    <recommendedName>
        <fullName evidence="2">histidine kinase</fullName>
        <ecNumber evidence="2">2.7.13.3</ecNumber>
    </recommendedName>
</protein>
<dbReference type="Proteomes" id="UP000192276">
    <property type="component" value="Unassembled WGS sequence"/>
</dbReference>
<dbReference type="CDD" id="cd00130">
    <property type="entry name" value="PAS"/>
    <property type="match status" value="3"/>
</dbReference>
<evidence type="ECO:0000259" key="9">
    <source>
        <dbReference type="PROSITE" id="PS50109"/>
    </source>
</evidence>
<evidence type="ECO:0000313" key="14">
    <source>
        <dbReference type="Proteomes" id="UP000192276"/>
    </source>
</evidence>
<dbReference type="InterPro" id="IPR000014">
    <property type="entry name" value="PAS"/>
</dbReference>
<feature type="domain" description="Response regulatory" evidence="10">
    <location>
        <begin position="1"/>
        <end position="98"/>
    </location>
</feature>
<dbReference type="EC" id="2.7.13.3" evidence="2"/>
<dbReference type="CDD" id="cd16921">
    <property type="entry name" value="HATPase_FilI-like"/>
    <property type="match status" value="1"/>
</dbReference>
<dbReference type="SUPFAM" id="SSF52172">
    <property type="entry name" value="CheY-like"/>
    <property type="match status" value="1"/>
</dbReference>
<dbReference type="SMART" id="SM00388">
    <property type="entry name" value="HisKA"/>
    <property type="match status" value="1"/>
</dbReference>
<dbReference type="GO" id="GO:0000155">
    <property type="term" value="F:phosphorelay sensor kinase activity"/>
    <property type="evidence" value="ECO:0007669"/>
    <property type="project" value="InterPro"/>
</dbReference>
<dbReference type="InterPro" id="IPR036890">
    <property type="entry name" value="HATPase_C_sf"/>
</dbReference>
<keyword evidence="3 7" id="KW-0597">Phosphoprotein</keyword>
<dbReference type="PROSITE" id="PS50113">
    <property type="entry name" value="PAC"/>
    <property type="match status" value="1"/>
</dbReference>
<keyword evidence="4" id="KW-0808">Transferase</keyword>
<keyword evidence="8" id="KW-0175">Coiled coil</keyword>
<dbReference type="PANTHER" id="PTHR42878">
    <property type="entry name" value="TWO-COMPONENT HISTIDINE KINASE"/>
    <property type="match status" value="1"/>
</dbReference>
<proteinExistence type="predicted"/>
<dbReference type="Pfam" id="PF00072">
    <property type="entry name" value="Response_reg"/>
    <property type="match status" value="1"/>
</dbReference>
<sequence>MPGRGFIRAANGKEALKVVLNKDVDLIILDVQMPGMDGFEVAQMIKTNKRTRDVPIIFVSAEKTERQFVMKGYEEGGIDYLYKPLDPEITKARVDVLLQLYLQKKELIEKNIYLEKYALLINNSADLICIINADGLRFEEINNAATDVLGYSTNEMKGTSLEYYLPEEDRVKVKKLCKENHEKFSFETRVYNKAREIKWLNWNIVNKNRWWFANARDITDIKEVEEIKNYLATVVKQSNEAIYLHNPDGRIISWNKGAERIYGFSEGEALNMKIWNIVPEYLLAETQEVVNDVFGGAEIQSLQTKRITKRGKIIDVLFSASVMVDANNNLKSIAITEIDITEQKQADEKIKQLNADLQKNLLQLKEREEQVQTIFRNAPDAVIVIDEDGKIVNWNPKAESIFGWTSDEIIGSFLHETIIPERFRAAHETGLKHFLKTGEGPVLNKPVELPAHRKDNTEFTAGISISPTIVKGKYYFIGFISDITYRKVAEAEIKQKNELLENAVTQLNQVNKELESFSYSVSHDLRAPLRALSGFSQILEEGFTNLMNDEARRLLNKIQHNAQRMGTLIDDLLAFSKLGKREVQKSLVNLEEMIKEILADTESNARHLSTITVNQLPAAYADPSLLRQVLTNLISNAIKYSSKSVSPQVIIGAFDENNECIYYVQDNGVGFSMEYANKLFGVFQRLHSNDEFEGTGVGLAIVQRIVTKHGGRIWAEGEPGAGATFYFTLPRP</sequence>
<dbReference type="EMBL" id="LWBP01000262">
    <property type="protein sequence ID" value="OQP44914.1"/>
    <property type="molecule type" value="Genomic_DNA"/>
</dbReference>
<evidence type="ECO:0000313" key="13">
    <source>
        <dbReference type="EMBL" id="OQP44914.1"/>
    </source>
</evidence>
<dbReference type="Gene3D" id="3.30.450.20">
    <property type="entry name" value="PAS domain"/>
    <property type="match status" value="3"/>
</dbReference>
<feature type="coiled-coil region" evidence="8">
    <location>
        <begin position="343"/>
        <end position="374"/>
    </location>
</feature>
<comment type="catalytic activity">
    <reaction evidence="1">
        <text>ATP + protein L-histidine = ADP + protein N-phospho-L-histidine.</text>
        <dbReference type="EC" id="2.7.13.3"/>
    </reaction>
</comment>
<evidence type="ECO:0000259" key="10">
    <source>
        <dbReference type="PROSITE" id="PS50110"/>
    </source>
</evidence>
<dbReference type="InterPro" id="IPR000700">
    <property type="entry name" value="PAS-assoc_C"/>
</dbReference>
<evidence type="ECO:0000259" key="12">
    <source>
        <dbReference type="PROSITE" id="PS50113"/>
    </source>
</evidence>
<dbReference type="AlphaFoldDB" id="A0A1V9EG29"/>
<dbReference type="PROSITE" id="PS50110">
    <property type="entry name" value="RESPONSE_REGULATORY"/>
    <property type="match status" value="1"/>
</dbReference>
<evidence type="ECO:0000256" key="7">
    <source>
        <dbReference type="PROSITE-ProRule" id="PRU00169"/>
    </source>
</evidence>
<dbReference type="Gene3D" id="1.10.287.130">
    <property type="match status" value="1"/>
</dbReference>
<dbReference type="CDD" id="cd00082">
    <property type="entry name" value="HisKA"/>
    <property type="match status" value="1"/>
</dbReference>
<dbReference type="SUPFAM" id="SSF55874">
    <property type="entry name" value="ATPase domain of HSP90 chaperone/DNA topoisomerase II/histidine kinase"/>
    <property type="match status" value="1"/>
</dbReference>
<dbReference type="InterPro" id="IPR001789">
    <property type="entry name" value="Sig_transdc_resp-reg_receiver"/>
</dbReference>
<dbReference type="GO" id="GO:0007234">
    <property type="term" value="P:osmosensory signaling via phosphorelay pathway"/>
    <property type="evidence" value="ECO:0007669"/>
    <property type="project" value="TreeGrafter"/>
</dbReference>
<dbReference type="InterPro" id="IPR001610">
    <property type="entry name" value="PAC"/>
</dbReference>
<dbReference type="Pfam" id="PF00512">
    <property type="entry name" value="HisKA"/>
    <property type="match status" value="1"/>
</dbReference>
<name>A0A1V9EG29_9BACT</name>
<evidence type="ECO:0000256" key="5">
    <source>
        <dbReference type="ARBA" id="ARBA00022777"/>
    </source>
</evidence>
<dbReference type="GO" id="GO:0030295">
    <property type="term" value="F:protein kinase activator activity"/>
    <property type="evidence" value="ECO:0007669"/>
    <property type="project" value="TreeGrafter"/>
</dbReference>
<evidence type="ECO:0000256" key="3">
    <source>
        <dbReference type="ARBA" id="ARBA00022553"/>
    </source>
</evidence>
<organism evidence="13 14">
    <name type="scientific">Niastella populi</name>
    <dbReference type="NCBI Taxonomy" id="550983"/>
    <lineage>
        <taxon>Bacteria</taxon>
        <taxon>Pseudomonadati</taxon>
        <taxon>Bacteroidota</taxon>
        <taxon>Chitinophagia</taxon>
        <taxon>Chitinophagales</taxon>
        <taxon>Chitinophagaceae</taxon>
        <taxon>Niastella</taxon>
    </lineage>
</organism>
<dbReference type="InterPro" id="IPR005467">
    <property type="entry name" value="His_kinase_dom"/>
</dbReference>
<dbReference type="Pfam" id="PF13426">
    <property type="entry name" value="PAS_9"/>
    <property type="match status" value="1"/>
</dbReference>
<dbReference type="GO" id="GO:0016020">
    <property type="term" value="C:membrane"/>
    <property type="evidence" value="ECO:0007669"/>
    <property type="project" value="UniProtKB-SubCell"/>
</dbReference>
<dbReference type="PROSITE" id="PS50109">
    <property type="entry name" value="HIS_KIN"/>
    <property type="match status" value="1"/>
</dbReference>
<feature type="domain" description="PAC" evidence="12">
    <location>
        <begin position="300"/>
        <end position="352"/>
    </location>
</feature>
<reference evidence="14" key="1">
    <citation type="submission" date="2016-04" db="EMBL/GenBank/DDBJ databases">
        <authorList>
            <person name="Chen L."/>
            <person name="Zhuang W."/>
            <person name="Wang G."/>
        </authorList>
    </citation>
    <scope>NUCLEOTIDE SEQUENCE [LARGE SCALE GENOMIC DNA]</scope>
    <source>
        <strain evidence="14">208</strain>
    </source>
</reference>
<feature type="coiled-coil region" evidence="8">
    <location>
        <begin position="486"/>
        <end position="513"/>
    </location>
</feature>
<dbReference type="PROSITE" id="PS50112">
    <property type="entry name" value="PAS"/>
    <property type="match status" value="3"/>
</dbReference>
<dbReference type="SUPFAM" id="SSF55785">
    <property type="entry name" value="PYP-like sensor domain (PAS domain)"/>
    <property type="match status" value="3"/>
</dbReference>
<dbReference type="SUPFAM" id="SSF47384">
    <property type="entry name" value="Homodimeric domain of signal transducing histidine kinase"/>
    <property type="match status" value="1"/>
</dbReference>
<dbReference type="PRINTS" id="PR00344">
    <property type="entry name" value="BCTRLSENSOR"/>
</dbReference>
<dbReference type="InterPro" id="IPR036097">
    <property type="entry name" value="HisK_dim/P_sf"/>
</dbReference>
<gene>
    <name evidence="13" type="ORF">A4R26_32480</name>
</gene>
<dbReference type="InterPro" id="IPR003594">
    <property type="entry name" value="HATPase_dom"/>
</dbReference>
<dbReference type="InterPro" id="IPR013767">
    <property type="entry name" value="PAS_fold"/>
</dbReference>
<accession>A0A1V9EG29</accession>
<dbReference type="Gene3D" id="3.30.565.10">
    <property type="entry name" value="Histidine kinase-like ATPase, C-terminal domain"/>
    <property type="match status" value="1"/>
</dbReference>
<feature type="domain" description="Histidine kinase" evidence="9">
    <location>
        <begin position="520"/>
        <end position="732"/>
    </location>
</feature>
<dbReference type="FunFam" id="3.30.565.10:FF:000006">
    <property type="entry name" value="Sensor histidine kinase WalK"/>
    <property type="match status" value="1"/>
</dbReference>
<keyword evidence="6" id="KW-0472">Membrane</keyword>
<evidence type="ECO:0000256" key="4">
    <source>
        <dbReference type="ARBA" id="ARBA00022679"/>
    </source>
</evidence>
<feature type="domain" description="PAS" evidence="11">
    <location>
        <begin position="113"/>
        <end position="168"/>
    </location>
</feature>
<dbReference type="GO" id="GO:0006355">
    <property type="term" value="P:regulation of DNA-templated transcription"/>
    <property type="evidence" value="ECO:0007669"/>
    <property type="project" value="InterPro"/>
</dbReference>
<feature type="domain" description="PAS" evidence="11">
    <location>
        <begin position="367"/>
        <end position="438"/>
    </location>
</feature>
<evidence type="ECO:0000256" key="6">
    <source>
        <dbReference type="ARBA" id="ARBA00023136"/>
    </source>
</evidence>
<keyword evidence="5" id="KW-0418">Kinase</keyword>
<comment type="caution">
    <text evidence="13">The sequence shown here is derived from an EMBL/GenBank/DDBJ whole genome shotgun (WGS) entry which is preliminary data.</text>
</comment>
<dbReference type="InterPro" id="IPR050351">
    <property type="entry name" value="BphY/WalK/GraS-like"/>
</dbReference>
<evidence type="ECO:0000259" key="11">
    <source>
        <dbReference type="PROSITE" id="PS50112"/>
    </source>
</evidence>
<dbReference type="Pfam" id="PF02518">
    <property type="entry name" value="HATPase_c"/>
    <property type="match status" value="1"/>
</dbReference>
<feature type="modified residue" description="4-aspartylphosphate" evidence="7">
    <location>
        <position position="30"/>
    </location>
</feature>
<dbReference type="SMART" id="SM00086">
    <property type="entry name" value="PAC"/>
    <property type="match status" value="2"/>
</dbReference>
<dbReference type="Pfam" id="PF00989">
    <property type="entry name" value="PAS"/>
    <property type="match status" value="2"/>
</dbReference>
<dbReference type="SMART" id="SM00387">
    <property type="entry name" value="HATPase_c"/>
    <property type="match status" value="1"/>
</dbReference>
<evidence type="ECO:0000256" key="8">
    <source>
        <dbReference type="SAM" id="Coils"/>
    </source>
</evidence>
<dbReference type="SMART" id="SM00448">
    <property type="entry name" value="REC"/>
    <property type="match status" value="1"/>
</dbReference>
<evidence type="ECO:0000256" key="2">
    <source>
        <dbReference type="ARBA" id="ARBA00012438"/>
    </source>
</evidence>
<dbReference type="STRING" id="550983.A4R26_32480"/>
<dbReference type="InterPro" id="IPR003661">
    <property type="entry name" value="HisK_dim/P_dom"/>
</dbReference>
<dbReference type="SMART" id="SM00091">
    <property type="entry name" value="PAS"/>
    <property type="match status" value="4"/>
</dbReference>
<evidence type="ECO:0000256" key="1">
    <source>
        <dbReference type="ARBA" id="ARBA00000085"/>
    </source>
</evidence>
<dbReference type="GO" id="GO:0000156">
    <property type="term" value="F:phosphorelay response regulator activity"/>
    <property type="evidence" value="ECO:0007669"/>
    <property type="project" value="TreeGrafter"/>
</dbReference>
<dbReference type="Gene3D" id="3.40.50.2300">
    <property type="match status" value="1"/>
</dbReference>
<keyword evidence="14" id="KW-1185">Reference proteome</keyword>
<feature type="domain" description="PAS" evidence="11">
    <location>
        <begin position="227"/>
        <end position="306"/>
    </location>
</feature>
<dbReference type="InterPro" id="IPR035965">
    <property type="entry name" value="PAS-like_dom_sf"/>
</dbReference>
<dbReference type="NCBIfam" id="TIGR00229">
    <property type="entry name" value="sensory_box"/>
    <property type="match status" value="3"/>
</dbReference>
<dbReference type="InterPro" id="IPR004358">
    <property type="entry name" value="Sig_transdc_His_kin-like_C"/>
</dbReference>
<dbReference type="PANTHER" id="PTHR42878:SF15">
    <property type="entry name" value="BACTERIOPHYTOCHROME"/>
    <property type="match status" value="1"/>
</dbReference>
<dbReference type="InterPro" id="IPR011006">
    <property type="entry name" value="CheY-like_superfamily"/>
</dbReference>